<organism evidence="1 2">
    <name type="scientific">Hymenobacter tibetensis</name>
    <dbReference type="NCBI Taxonomy" id="497967"/>
    <lineage>
        <taxon>Bacteria</taxon>
        <taxon>Pseudomonadati</taxon>
        <taxon>Bacteroidota</taxon>
        <taxon>Cytophagia</taxon>
        <taxon>Cytophagales</taxon>
        <taxon>Hymenobacteraceae</taxon>
        <taxon>Hymenobacter</taxon>
    </lineage>
</organism>
<proteinExistence type="predicted"/>
<evidence type="ECO:0000313" key="1">
    <source>
        <dbReference type="EMBL" id="UOG74251.1"/>
    </source>
</evidence>
<dbReference type="EMBL" id="CP094669">
    <property type="protein sequence ID" value="UOG74251.1"/>
    <property type="molecule type" value="Genomic_DNA"/>
</dbReference>
<protein>
    <submittedName>
        <fullName evidence="1">Uncharacterized protein</fullName>
    </submittedName>
</protein>
<dbReference type="Proteomes" id="UP000831113">
    <property type="component" value="Chromosome"/>
</dbReference>
<reference evidence="1 2" key="1">
    <citation type="submission" date="2022-03" db="EMBL/GenBank/DDBJ databases">
        <title>Hymenobactersp. isolated from the air.</title>
        <authorList>
            <person name="Won M."/>
            <person name="Kwon S.-W."/>
        </authorList>
    </citation>
    <scope>NUCLEOTIDE SEQUENCE [LARGE SCALE GENOMIC DNA]</scope>
    <source>
        <strain evidence="1 2">KACC 21982</strain>
    </source>
</reference>
<accession>A0ABY4CVX0</accession>
<name>A0ABY4CVX0_9BACT</name>
<evidence type="ECO:0000313" key="2">
    <source>
        <dbReference type="Proteomes" id="UP000831113"/>
    </source>
</evidence>
<sequence length="128" mass="14097">MLRTCLVLLLLTHYLLVVGAGLVGRPEPVRQHAADYVHSVDCQQQHYLRLDCFDQCNGEQYEVAKPGQQQSLPQLLSTLKGLDVHCLNVAPLPTMMPVWTSGKPETAILVLPTPAGFPAILYAPPRRG</sequence>
<gene>
    <name evidence="1" type="ORF">MTX78_19275</name>
</gene>
<keyword evidence="2" id="KW-1185">Reference proteome</keyword>
<dbReference type="RefSeq" id="WP_243797547.1">
    <property type="nucleotide sequence ID" value="NZ_CP094669.1"/>
</dbReference>